<name>A0A9P0HD79_NEZVI</name>
<sequence>MSSPRYDSVSIAIISLPIAHLFGRRAVRSTVACQLFCPRVIVPRLVEMKMAPVGNEDEFAKQPTHVPRPPTPINFLDTLPPAPADIAQLGRARGNPASPPFPAPANLIIAAPLSCLAAGYLCARHLPFFAPRALATPKGRDILVSGCLVINNSNGVKVLRRGKIFPRVDLGLILTQTRGTAEESRFSEDALPKTVRARLKMSHPARGGPAFTEHGGSRPGGHKKHP</sequence>
<protein>
    <submittedName>
        <fullName evidence="2">Uncharacterized protein</fullName>
    </submittedName>
</protein>
<feature type="region of interest" description="Disordered" evidence="1">
    <location>
        <begin position="203"/>
        <end position="226"/>
    </location>
</feature>
<keyword evidence="3" id="KW-1185">Reference proteome</keyword>
<evidence type="ECO:0000313" key="2">
    <source>
        <dbReference type="EMBL" id="CAH1400140.1"/>
    </source>
</evidence>
<reference evidence="2" key="1">
    <citation type="submission" date="2022-01" db="EMBL/GenBank/DDBJ databases">
        <authorList>
            <person name="King R."/>
        </authorList>
    </citation>
    <scope>NUCLEOTIDE SEQUENCE</scope>
</reference>
<dbReference type="EMBL" id="OV725080">
    <property type="protein sequence ID" value="CAH1400140.1"/>
    <property type="molecule type" value="Genomic_DNA"/>
</dbReference>
<gene>
    <name evidence="2" type="ORF">NEZAVI_LOCUS9440</name>
</gene>
<evidence type="ECO:0000256" key="1">
    <source>
        <dbReference type="SAM" id="MobiDB-lite"/>
    </source>
</evidence>
<dbReference type="AlphaFoldDB" id="A0A9P0HD79"/>
<accession>A0A9P0HD79</accession>
<dbReference type="OrthoDB" id="10592005at2759"/>
<organism evidence="2 3">
    <name type="scientific">Nezara viridula</name>
    <name type="common">Southern green stink bug</name>
    <name type="synonym">Cimex viridulus</name>
    <dbReference type="NCBI Taxonomy" id="85310"/>
    <lineage>
        <taxon>Eukaryota</taxon>
        <taxon>Metazoa</taxon>
        <taxon>Ecdysozoa</taxon>
        <taxon>Arthropoda</taxon>
        <taxon>Hexapoda</taxon>
        <taxon>Insecta</taxon>
        <taxon>Pterygota</taxon>
        <taxon>Neoptera</taxon>
        <taxon>Paraneoptera</taxon>
        <taxon>Hemiptera</taxon>
        <taxon>Heteroptera</taxon>
        <taxon>Panheteroptera</taxon>
        <taxon>Pentatomomorpha</taxon>
        <taxon>Pentatomoidea</taxon>
        <taxon>Pentatomidae</taxon>
        <taxon>Pentatominae</taxon>
        <taxon>Nezara</taxon>
    </lineage>
</organism>
<proteinExistence type="predicted"/>
<evidence type="ECO:0000313" key="3">
    <source>
        <dbReference type="Proteomes" id="UP001152798"/>
    </source>
</evidence>
<dbReference type="Proteomes" id="UP001152798">
    <property type="component" value="Chromosome 4"/>
</dbReference>